<dbReference type="Pfam" id="PF07495">
    <property type="entry name" value="Y_Y_Y"/>
    <property type="match status" value="1"/>
</dbReference>
<keyword evidence="5" id="KW-0808">Transferase</keyword>
<keyword evidence="1" id="KW-0597">Phosphoprotein</keyword>
<keyword evidence="2" id="KW-0472">Membrane</keyword>
<comment type="caution">
    <text evidence="5">The sequence shown here is derived from an EMBL/GenBank/DDBJ whole genome shotgun (WGS) entry which is preliminary data.</text>
</comment>
<feature type="signal peptide" evidence="3">
    <location>
        <begin position="1"/>
        <end position="21"/>
    </location>
</feature>
<dbReference type="GO" id="GO:0000155">
    <property type="term" value="F:phosphorelay sensor kinase activity"/>
    <property type="evidence" value="ECO:0007669"/>
    <property type="project" value="TreeGrafter"/>
</dbReference>
<dbReference type="InterPro" id="IPR011110">
    <property type="entry name" value="Reg_prop"/>
</dbReference>
<evidence type="ECO:0000256" key="2">
    <source>
        <dbReference type="SAM" id="Phobius"/>
    </source>
</evidence>
<feature type="transmembrane region" description="Helical" evidence="2">
    <location>
        <begin position="775"/>
        <end position="796"/>
    </location>
</feature>
<dbReference type="PANTHER" id="PTHR43547">
    <property type="entry name" value="TWO-COMPONENT HISTIDINE KINASE"/>
    <property type="match status" value="1"/>
</dbReference>
<dbReference type="SUPFAM" id="SSF63829">
    <property type="entry name" value="Calcium-dependent phosphotriesterase"/>
    <property type="match status" value="2"/>
</dbReference>
<organism evidence="5 6">
    <name type="scientific">Rhodanobacter glycinis</name>
    <dbReference type="NCBI Taxonomy" id="582702"/>
    <lineage>
        <taxon>Bacteria</taxon>
        <taxon>Pseudomonadati</taxon>
        <taxon>Pseudomonadota</taxon>
        <taxon>Gammaproteobacteria</taxon>
        <taxon>Lysobacterales</taxon>
        <taxon>Rhodanobacteraceae</taxon>
        <taxon>Rhodanobacter</taxon>
    </lineage>
</organism>
<dbReference type="InterPro" id="IPR015943">
    <property type="entry name" value="WD40/YVTN_repeat-like_dom_sf"/>
</dbReference>
<dbReference type="PANTHER" id="PTHR43547:SF2">
    <property type="entry name" value="HYBRID SIGNAL TRANSDUCTION HISTIDINE KINASE C"/>
    <property type="match status" value="1"/>
</dbReference>
<dbReference type="InterPro" id="IPR011123">
    <property type="entry name" value="Y_Y_Y"/>
</dbReference>
<feature type="chain" id="PRO_5030107323" evidence="3">
    <location>
        <begin position="22"/>
        <end position="834"/>
    </location>
</feature>
<dbReference type="Proteomes" id="UP000319486">
    <property type="component" value="Unassembled WGS sequence"/>
</dbReference>
<protein>
    <submittedName>
        <fullName evidence="5">Hybrid sensor histidine kinase/response regulator</fullName>
    </submittedName>
</protein>
<dbReference type="Gene3D" id="2.60.40.10">
    <property type="entry name" value="Immunoglobulins"/>
    <property type="match status" value="1"/>
</dbReference>
<proteinExistence type="predicted"/>
<dbReference type="OrthoDB" id="176203at2"/>
<keyword evidence="6" id="KW-1185">Reference proteome</keyword>
<dbReference type="EMBL" id="RCZO01000001">
    <property type="protein sequence ID" value="TPG11956.1"/>
    <property type="molecule type" value="Genomic_DNA"/>
</dbReference>
<name>A0A502CJK1_9GAMM</name>
<keyword evidence="2" id="KW-1133">Transmembrane helix</keyword>
<keyword evidence="2" id="KW-0812">Transmembrane</keyword>
<evidence type="ECO:0000259" key="4">
    <source>
        <dbReference type="Pfam" id="PF07495"/>
    </source>
</evidence>
<keyword evidence="5" id="KW-0418">Kinase</keyword>
<evidence type="ECO:0000313" key="6">
    <source>
        <dbReference type="Proteomes" id="UP000319486"/>
    </source>
</evidence>
<evidence type="ECO:0000313" key="5">
    <source>
        <dbReference type="EMBL" id="TPG11956.1"/>
    </source>
</evidence>
<reference evidence="5 6" key="1">
    <citation type="journal article" date="2019" name="Environ. Microbiol.">
        <title>Species interactions and distinct microbial communities in high Arctic permafrost affected cryosols are associated with the CH4 and CO2 gas fluxes.</title>
        <authorList>
            <person name="Altshuler I."/>
            <person name="Hamel J."/>
            <person name="Turney S."/>
            <person name="Magnuson E."/>
            <person name="Levesque R."/>
            <person name="Greer C."/>
            <person name="Whyte L.G."/>
        </authorList>
    </citation>
    <scope>NUCLEOTIDE SEQUENCE [LARGE SCALE GENOMIC DNA]</scope>
    <source>
        <strain evidence="5 6">S13Y</strain>
    </source>
</reference>
<sequence>MSTWLLGMALAALVPVPGAVAATAPGTQAAGLLPTPQFRRYETADGLPSGAIYAVAHDRNGLMWFGSAGGLVRFDGVSFKVFRHAADDPGSLPANATYSLLIDRDNRVWTGGISTGLIAYDQNSGRFRHWTHDDSQPASLAGNEVWGLAQTVDGSLWVATENGLDRMRPDRSGFDHVPLDVDGKHSASFGQTRALLAEADGRLWIGAESGLYLREPDGTMHQVPVDPSFHGDIGKAWRIDGGHGEVRVSLTGGLLIIGTDGVARPLASQQLSSQRIMSSTRDSLGRLWIGTADGVLLDHGDGHLQRITGQPLLSGGLPGNKTWQTALDGEGGLWITFEQSSIAYLPPGWNGFARFTHIPDDPGSLSGITASTILIGRDGKLWLGGNNGWIDKLDATTGRVQHVVQGMQGQIVSLAEDSRGRLWIDNPPQLNLFDRGKLIRIDLDHAQVTRPVLLCAGDDGRIYVASWGEGVFVVDPDSLTIASVVMEQGNDGILRPDQLTFHAGSLWYASEGGLLRRDGKDGKLLFVPGVPRQEILAFAFDATGFWLATGTNLEHYRYADGRAVRDDSIDLSHEGLKSDLRDLRVDRQGRLWVFANPGLWQFDQQTRRFRSFGPAHGLLNANFDGGATAMAPGGMVFAVNSGGVVAFQPERLLHPEKTGPLPALTLAYLNVQRAGEVRAIALDGKVVQLGWRDRDLRVGVRLASFINPAVNRYRFRLNGFDSGWVDAGNRGERDFAGLAAGDYTLDVMAAGADGQWTALRTPLSIHVQAPPWVRWWAWVIYVLLLATFVGLVLRGWRRRLAQRHHMQLVEQQRQMAEAASAAKTQFLATLSHEI</sequence>
<dbReference type="AlphaFoldDB" id="A0A502CJK1"/>
<feature type="domain" description="Two component regulator three Y" evidence="4">
    <location>
        <begin position="706"/>
        <end position="767"/>
    </location>
</feature>
<gene>
    <name evidence="5" type="ORF">EAH88_04935</name>
</gene>
<dbReference type="Gene3D" id="2.130.10.10">
    <property type="entry name" value="YVTN repeat-like/Quinoprotein amine dehydrogenase"/>
    <property type="match status" value="4"/>
</dbReference>
<dbReference type="Pfam" id="PF07494">
    <property type="entry name" value="Reg_prop"/>
    <property type="match status" value="2"/>
</dbReference>
<feature type="non-terminal residue" evidence="5">
    <location>
        <position position="834"/>
    </location>
</feature>
<evidence type="ECO:0000256" key="3">
    <source>
        <dbReference type="SAM" id="SignalP"/>
    </source>
</evidence>
<evidence type="ECO:0000256" key="1">
    <source>
        <dbReference type="ARBA" id="ARBA00022553"/>
    </source>
</evidence>
<accession>A0A502CJK1</accession>
<dbReference type="InterPro" id="IPR013783">
    <property type="entry name" value="Ig-like_fold"/>
</dbReference>
<keyword evidence="3" id="KW-0732">Signal</keyword>